<organism evidence="1 2">
    <name type="scientific">Cryptolaemus montrouzieri</name>
    <dbReference type="NCBI Taxonomy" id="559131"/>
    <lineage>
        <taxon>Eukaryota</taxon>
        <taxon>Metazoa</taxon>
        <taxon>Ecdysozoa</taxon>
        <taxon>Arthropoda</taxon>
        <taxon>Hexapoda</taxon>
        <taxon>Insecta</taxon>
        <taxon>Pterygota</taxon>
        <taxon>Neoptera</taxon>
        <taxon>Endopterygota</taxon>
        <taxon>Coleoptera</taxon>
        <taxon>Polyphaga</taxon>
        <taxon>Cucujiformia</taxon>
        <taxon>Coccinelloidea</taxon>
        <taxon>Coccinellidae</taxon>
        <taxon>Scymninae</taxon>
        <taxon>Scymnini</taxon>
        <taxon>Cryptolaemus</taxon>
    </lineage>
</organism>
<evidence type="ECO:0000313" key="1">
    <source>
        <dbReference type="EMBL" id="KAL3282199.1"/>
    </source>
</evidence>
<comment type="caution">
    <text evidence="1">The sequence shown here is derived from an EMBL/GenBank/DDBJ whole genome shotgun (WGS) entry which is preliminary data.</text>
</comment>
<evidence type="ECO:0000313" key="2">
    <source>
        <dbReference type="Proteomes" id="UP001516400"/>
    </source>
</evidence>
<name>A0ABD2NUB8_9CUCU</name>
<keyword evidence="2" id="KW-1185">Reference proteome</keyword>
<sequence length="125" mass="14101">MDMTDTGGTDTFPLVPDYLSEKGLAIWNKISEKEPVCTNELDLLSKEIDNFKTNLSLTQDNNALEETETMTGILENKIVGIREISRKGANKVAVEFKTWVEANQFVVKNFLEKENFAIFVPTLVL</sequence>
<gene>
    <name evidence="1" type="ORF">HHI36_005393</name>
</gene>
<dbReference type="Proteomes" id="UP001516400">
    <property type="component" value="Unassembled WGS sequence"/>
</dbReference>
<dbReference type="EMBL" id="JABFTP020000144">
    <property type="protein sequence ID" value="KAL3282199.1"/>
    <property type="molecule type" value="Genomic_DNA"/>
</dbReference>
<accession>A0ABD2NUB8</accession>
<dbReference type="AlphaFoldDB" id="A0ABD2NUB8"/>
<reference evidence="1 2" key="1">
    <citation type="journal article" date="2021" name="BMC Biol.">
        <title>Horizontally acquired antibacterial genes associated with adaptive radiation of ladybird beetles.</title>
        <authorList>
            <person name="Li H.S."/>
            <person name="Tang X.F."/>
            <person name="Huang Y.H."/>
            <person name="Xu Z.Y."/>
            <person name="Chen M.L."/>
            <person name="Du X.Y."/>
            <person name="Qiu B.Y."/>
            <person name="Chen P.T."/>
            <person name="Zhang W."/>
            <person name="Slipinski A."/>
            <person name="Escalona H.E."/>
            <person name="Waterhouse R.M."/>
            <person name="Zwick A."/>
            <person name="Pang H."/>
        </authorList>
    </citation>
    <scope>NUCLEOTIDE SEQUENCE [LARGE SCALE GENOMIC DNA]</scope>
    <source>
        <strain evidence="1">SYSU2018</strain>
    </source>
</reference>
<proteinExistence type="predicted"/>
<protein>
    <submittedName>
        <fullName evidence="1">Uncharacterized protein</fullName>
    </submittedName>
</protein>